<feature type="region of interest" description="Disordered" evidence="1">
    <location>
        <begin position="1"/>
        <end position="45"/>
    </location>
</feature>
<accession>A0A9W8D1E8</accession>
<feature type="compositionally biased region" description="Pro residues" evidence="1">
    <location>
        <begin position="478"/>
        <end position="495"/>
    </location>
</feature>
<proteinExistence type="predicted"/>
<feature type="compositionally biased region" description="Basic and acidic residues" evidence="1">
    <location>
        <begin position="335"/>
        <end position="347"/>
    </location>
</feature>
<feature type="compositionally biased region" description="Polar residues" evidence="1">
    <location>
        <begin position="652"/>
        <end position="661"/>
    </location>
</feature>
<keyword evidence="3" id="KW-1185">Reference proteome</keyword>
<feature type="region of interest" description="Disordered" evidence="1">
    <location>
        <begin position="466"/>
        <end position="585"/>
    </location>
</feature>
<feature type="compositionally biased region" description="Low complexity" evidence="1">
    <location>
        <begin position="375"/>
        <end position="386"/>
    </location>
</feature>
<evidence type="ECO:0000256" key="1">
    <source>
        <dbReference type="SAM" id="MobiDB-lite"/>
    </source>
</evidence>
<protein>
    <submittedName>
        <fullName evidence="2">Uncharacterized protein</fullName>
    </submittedName>
</protein>
<gene>
    <name evidence="2" type="ORF">LPJ61_000645</name>
</gene>
<name>A0A9W8D1E8_9FUNG</name>
<feature type="compositionally biased region" description="Low complexity" evidence="1">
    <location>
        <begin position="712"/>
        <end position="723"/>
    </location>
</feature>
<reference evidence="2" key="1">
    <citation type="submission" date="2022-07" db="EMBL/GenBank/DDBJ databases">
        <title>Phylogenomic reconstructions and comparative analyses of Kickxellomycotina fungi.</title>
        <authorList>
            <person name="Reynolds N.K."/>
            <person name="Stajich J.E."/>
            <person name="Barry K."/>
            <person name="Grigoriev I.V."/>
            <person name="Crous P."/>
            <person name="Smith M.E."/>
        </authorList>
    </citation>
    <scope>NUCLEOTIDE SEQUENCE</scope>
    <source>
        <strain evidence="2">BCRC 34381</strain>
    </source>
</reference>
<dbReference type="OrthoDB" id="5586432at2759"/>
<evidence type="ECO:0000313" key="3">
    <source>
        <dbReference type="Proteomes" id="UP001143981"/>
    </source>
</evidence>
<feature type="compositionally biased region" description="Pro residues" evidence="1">
    <location>
        <begin position="10"/>
        <end position="23"/>
    </location>
</feature>
<feature type="compositionally biased region" description="Low complexity" evidence="1">
    <location>
        <begin position="466"/>
        <end position="477"/>
    </location>
</feature>
<feature type="compositionally biased region" description="Low complexity" evidence="1">
    <location>
        <begin position="549"/>
        <end position="558"/>
    </location>
</feature>
<feature type="region of interest" description="Disordered" evidence="1">
    <location>
        <begin position="291"/>
        <end position="359"/>
    </location>
</feature>
<feature type="compositionally biased region" description="Low complexity" evidence="1">
    <location>
        <begin position="496"/>
        <end position="505"/>
    </location>
</feature>
<evidence type="ECO:0000313" key="2">
    <source>
        <dbReference type="EMBL" id="KAJ1735231.1"/>
    </source>
</evidence>
<comment type="caution">
    <text evidence="2">The sequence shown here is derived from an EMBL/GenBank/DDBJ whole genome shotgun (WGS) entry which is preliminary data.</text>
</comment>
<dbReference type="AlphaFoldDB" id="A0A9W8D1E8"/>
<dbReference type="Proteomes" id="UP001143981">
    <property type="component" value="Unassembled WGS sequence"/>
</dbReference>
<feature type="region of interest" description="Disordered" evidence="1">
    <location>
        <begin position="375"/>
        <end position="447"/>
    </location>
</feature>
<sequence>MSRRDAGLAPMPPPPPPPPPPLEVPCCSQQPQPEQQQRQGVARANGLLKIFRRGPPKHPKLNPVGISSKDFFASEPRSAPALALAPAFAPPPAPAPIPARRGTKLERRLSALPPAPARAATPQSLTPMTAAAAVFSTSASGCFSDSDVPSMRTSGAVQSAVRAGADDAAGDRKRRGSLWRAKLSFTNTRRPETRQQRHQSFDINAVDIAAHPRMFAESPLVSLPTAAPATAHPRTSSQRLADTLLEVGIDIAVPHSAAAAAPEDVAAVGGLAAIDRDFLLTIQRNSALEARRQRRRETRRSTMSVLAAADGDAPQARNAPARLHRLGSDACGGERTWDKGSASRDCHAAASPPGIGHQPVPAYEYCETAVWPSPAAADAGGSSSASAGGGPEPFRSAATASPPTKPRPASLDYTTCSGAHAFGSSRSARSSHDGAQPRAVASPHRLAPSEISQAVVKEAVSRAAFASSAAAQPTPGAGHPPPPADNPLAVEPPHPAASADMSPPSSRRRSARSIAPSIVPPVPPLPRHIAAHGQRPTARDTLPLPLPERPATARARASPRQDSDSRKHRGSAAVAPSSLLMSVRSDPTLTADAQLRHDLAAQLQGYSMAPASAGLGLETNASGTHAGADGDTEPGAGGAARKFGHPEDQPRHASSAQSSPMHSPGLFSKSAASLSARISIESSRFKPRDGGTSATLPHRHGLGRLFSPSPPSRKSQQSKRPQQLNLCQPSLAPEDPSALLRPTSPAVASLVDDPSARRKIRDQLASSMAFDRLLEEDDEFVMAISLTPTVAGMPLTTPRRM</sequence>
<organism evidence="2 3">
    <name type="scientific">Coemansia biformis</name>
    <dbReference type="NCBI Taxonomy" id="1286918"/>
    <lineage>
        <taxon>Eukaryota</taxon>
        <taxon>Fungi</taxon>
        <taxon>Fungi incertae sedis</taxon>
        <taxon>Zoopagomycota</taxon>
        <taxon>Kickxellomycotina</taxon>
        <taxon>Kickxellomycetes</taxon>
        <taxon>Kickxellales</taxon>
        <taxon>Kickxellaceae</taxon>
        <taxon>Coemansia</taxon>
    </lineage>
</organism>
<feature type="region of interest" description="Disordered" evidence="1">
    <location>
        <begin position="617"/>
        <end position="670"/>
    </location>
</feature>
<feature type="compositionally biased region" description="Low complexity" evidence="1">
    <location>
        <begin position="29"/>
        <end position="39"/>
    </location>
</feature>
<feature type="region of interest" description="Disordered" evidence="1">
    <location>
        <begin position="682"/>
        <end position="741"/>
    </location>
</feature>
<dbReference type="EMBL" id="JANBOI010000035">
    <property type="protein sequence ID" value="KAJ1735231.1"/>
    <property type="molecule type" value="Genomic_DNA"/>
</dbReference>